<keyword evidence="1" id="KW-0732">Signal</keyword>
<evidence type="ECO:0000313" key="3">
    <source>
        <dbReference type="Proteomes" id="UP001206128"/>
    </source>
</evidence>
<comment type="caution">
    <text evidence="2">The sequence shown here is derived from an EMBL/GenBank/DDBJ whole genome shotgun (WGS) entry which is preliminary data.</text>
</comment>
<dbReference type="Proteomes" id="UP001206128">
    <property type="component" value="Unassembled WGS sequence"/>
</dbReference>
<proteinExistence type="predicted"/>
<dbReference type="AlphaFoldDB" id="A0AAE3GK63"/>
<dbReference type="RefSeq" id="WP_253777045.1">
    <property type="nucleotide sequence ID" value="NZ_JAMTCK010000015.1"/>
</dbReference>
<reference evidence="2" key="1">
    <citation type="submission" date="2022-06" db="EMBL/GenBank/DDBJ databases">
        <title>Genomic Encyclopedia of Archaeal and Bacterial Type Strains, Phase II (KMG-II): from individual species to whole genera.</title>
        <authorList>
            <person name="Goeker M."/>
        </authorList>
    </citation>
    <scope>NUCLEOTIDE SEQUENCE</scope>
    <source>
        <strain evidence="2">DSM 43935</strain>
    </source>
</reference>
<protein>
    <submittedName>
        <fullName evidence="2">Uncharacterized protein</fullName>
    </submittedName>
</protein>
<evidence type="ECO:0000256" key="1">
    <source>
        <dbReference type="SAM" id="SignalP"/>
    </source>
</evidence>
<feature type="chain" id="PRO_5041956729" evidence="1">
    <location>
        <begin position="37"/>
        <end position="169"/>
    </location>
</feature>
<dbReference type="EMBL" id="JAMTCK010000015">
    <property type="protein sequence ID" value="MCP2168854.1"/>
    <property type="molecule type" value="Genomic_DNA"/>
</dbReference>
<gene>
    <name evidence="2" type="ORF">LX83_005732</name>
</gene>
<organism evidence="2 3">
    <name type="scientific">Goodfellowiella coeruleoviolacea</name>
    <dbReference type="NCBI Taxonomy" id="334858"/>
    <lineage>
        <taxon>Bacteria</taxon>
        <taxon>Bacillati</taxon>
        <taxon>Actinomycetota</taxon>
        <taxon>Actinomycetes</taxon>
        <taxon>Pseudonocardiales</taxon>
        <taxon>Pseudonocardiaceae</taxon>
        <taxon>Goodfellowiella</taxon>
    </lineage>
</organism>
<accession>A0AAE3GK63</accession>
<evidence type="ECO:0000313" key="2">
    <source>
        <dbReference type="EMBL" id="MCP2168854.1"/>
    </source>
</evidence>
<feature type="signal peptide" evidence="1">
    <location>
        <begin position="1"/>
        <end position="36"/>
    </location>
</feature>
<sequence length="169" mass="17751">MSAHAIPATPALTAASCLTAATWLGTVLALAPAASASGDKLTHEEAVERLLDAGVTWNSTGGCTDRDNPACTSFDQVNSGTIDGVITLKEASGCPVNVSGGTEAGHSLANPHSHWAGYKLDLSKNPCLDNYIRGSFSYVGRRADGYGQWQALSGNLYCDEGNHWDVLYY</sequence>
<keyword evidence="3" id="KW-1185">Reference proteome</keyword>
<name>A0AAE3GK63_9PSEU</name>